<dbReference type="Pfam" id="PF00501">
    <property type="entry name" value="AMP-binding"/>
    <property type="match status" value="1"/>
</dbReference>
<dbReference type="PANTHER" id="PTHR42814:SF3">
    <property type="entry name" value="BETA-N-ACETYLHEXOSAMINIDASE"/>
    <property type="match status" value="1"/>
</dbReference>
<evidence type="ECO:0000313" key="2">
    <source>
        <dbReference type="EMBL" id="KAK3095046.1"/>
    </source>
</evidence>
<dbReference type="InterPro" id="IPR042099">
    <property type="entry name" value="ANL_N_sf"/>
</dbReference>
<dbReference type="Gene3D" id="3.40.50.12780">
    <property type="entry name" value="N-terminal domain of ligase-like"/>
    <property type="match status" value="1"/>
</dbReference>
<proteinExistence type="predicted"/>
<keyword evidence="3" id="KW-1185">Reference proteome</keyword>
<accession>A0AA88YEF8</accession>
<feature type="domain" description="AMP-dependent synthetase/ligase" evidence="1">
    <location>
        <begin position="30"/>
        <end position="152"/>
    </location>
</feature>
<dbReference type="EMBL" id="VSWD01000008">
    <property type="protein sequence ID" value="KAK3095046.1"/>
    <property type="molecule type" value="Genomic_DNA"/>
</dbReference>
<organism evidence="2 3">
    <name type="scientific">Pinctada imbricata</name>
    <name type="common">Atlantic pearl-oyster</name>
    <name type="synonym">Pinctada martensii</name>
    <dbReference type="NCBI Taxonomy" id="66713"/>
    <lineage>
        <taxon>Eukaryota</taxon>
        <taxon>Metazoa</taxon>
        <taxon>Spiralia</taxon>
        <taxon>Lophotrochozoa</taxon>
        <taxon>Mollusca</taxon>
        <taxon>Bivalvia</taxon>
        <taxon>Autobranchia</taxon>
        <taxon>Pteriomorphia</taxon>
        <taxon>Pterioida</taxon>
        <taxon>Pterioidea</taxon>
        <taxon>Pteriidae</taxon>
        <taxon>Pinctada</taxon>
    </lineage>
</organism>
<dbReference type="Proteomes" id="UP001186944">
    <property type="component" value="Unassembled WGS sequence"/>
</dbReference>
<evidence type="ECO:0000313" key="3">
    <source>
        <dbReference type="Proteomes" id="UP001186944"/>
    </source>
</evidence>
<reference evidence="2" key="1">
    <citation type="submission" date="2019-08" db="EMBL/GenBank/DDBJ databases">
        <title>The improved chromosome-level genome for the pearl oyster Pinctada fucata martensii using PacBio sequencing and Hi-C.</title>
        <authorList>
            <person name="Zheng Z."/>
        </authorList>
    </citation>
    <scope>NUCLEOTIDE SEQUENCE</scope>
    <source>
        <strain evidence="2">ZZ-2019</strain>
        <tissue evidence="2">Adductor muscle</tissue>
    </source>
</reference>
<comment type="caution">
    <text evidence="2">The sequence shown here is derived from an EMBL/GenBank/DDBJ whole genome shotgun (WGS) entry which is preliminary data.</text>
</comment>
<dbReference type="AlphaFoldDB" id="A0AA88YEF8"/>
<dbReference type="SUPFAM" id="SSF56801">
    <property type="entry name" value="Acetyl-CoA synthetase-like"/>
    <property type="match status" value="1"/>
</dbReference>
<evidence type="ECO:0000259" key="1">
    <source>
        <dbReference type="Pfam" id="PF00501"/>
    </source>
</evidence>
<sequence length="189" mass="21831">MEVPEKQQLSYLSNQRDRPYVYETMIDVLWRRTEKFPDKEIFIQHDIDGFRKAITYKELMRKVLKFSKFLISKGIKKGDHIAMFGPNSIEAVIAQFAIVMAGGVAVNLAMSIKDGLDVLNIFLETNCTAFVIDPGRKMELQEPIIQLLKTLKENTQKASPNLNNERDSPLIVLLRAWMVPLITPPYRRY</sequence>
<dbReference type="InterPro" id="IPR000873">
    <property type="entry name" value="AMP-dep_synth/lig_dom"/>
</dbReference>
<gene>
    <name evidence="2" type="ORF">FSP39_009610</name>
</gene>
<dbReference type="PANTHER" id="PTHR42814">
    <property type="entry name" value="AMP-BINDING DOMAIN-CONTAINING PROTEIN"/>
    <property type="match status" value="1"/>
</dbReference>
<protein>
    <recommendedName>
        <fullName evidence="1">AMP-dependent synthetase/ligase domain-containing protein</fullName>
    </recommendedName>
</protein>
<name>A0AA88YEF8_PINIB</name>